<feature type="compositionally biased region" description="Polar residues" evidence="1">
    <location>
        <begin position="32"/>
        <end position="41"/>
    </location>
</feature>
<dbReference type="Proteomes" id="UP001215598">
    <property type="component" value="Unassembled WGS sequence"/>
</dbReference>
<sequence>MKPCLPARIRSQRVNPNAYSPSRKPAALPHPHTTSVSYSPTHRHSSVTAQCTCAISTGTWSSSALNANIDAAERIRSGCPYSYAGAHGLDLASRAYRERHQTRRRSKLDPRTLLLHAPLRPTPNVSPSIHTVPPCAYCESSNVHRDEAECSPHTHAHRSFVPAHLLFPAPYPLRSRRLLVPSPSVAGVVASPSPHRLRRHVHRHPMRLRPPMHRRARGDTALSHDAPAPAPPSLGYGAASFECAAGSPVRAGNGSGARSESSRVRAGNDGGARAKAFLGRQSHPTLSGFVHALVPHFSSQSSPPPSPPARAATHLAFVPHTRSWVEQLPGTVCADSRPLDANSVRVRKPLPCVECSCTRTAATQYVPGRPGRGSWRSALLEIRAAVHSRAVSPLLYILEWHPLSPTTFSAPILVPIYAAFRYLFL</sequence>
<proteinExistence type="predicted"/>
<feature type="region of interest" description="Disordered" evidence="1">
    <location>
        <begin position="249"/>
        <end position="268"/>
    </location>
</feature>
<organism evidence="2 3">
    <name type="scientific">Mycena metata</name>
    <dbReference type="NCBI Taxonomy" id="1033252"/>
    <lineage>
        <taxon>Eukaryota</taxon>
        <taxon>Fungi</taxon>
        <taxon>Dikarya</taxon>
        <taxon>Basidiomycota</taxon>
        <taxon>Agaricomycotina</taxon>
        <taxon>Agaricomycetes</taxon>
        <taxon>Agaricomycetidae</taxon>
        <taxon>Agaricales</taxon>
        <taxon>Marasmiineae</taxon>
        <taxon>Mycenaceae</taxon>
        <taxon>Mycena</taxon>
    </lineage>
</organism>
<keyword evidence="3" id="KW-1185">Reference proteome</keyword>
<evidence type="ECO:0000313" key="2">
    <source>
        <dbReference type="EMBL" id="KAJ7743411.1"/>
    </source>
</evidence>
<accession>A0AAD7N326</accession>
<feature type="region of interest" description="Disordered" evidence="1">
    <location>
        <begin position="1"/>
        <end position="41"/>
    </location>
</feature>
<dbReference type="AlphaFoldDB" id="A0AAD7N326"/>
<name>A0AAD7N326_9AGAR</name>
<comment type="caution">
    <text evidence="2">The sequence shown here is derived from an EMBL/GenBank/DDBJ whole genome shotgun (WGS) entry which is preliminary data.</text>
</comment>
<dbReference type="EMBL" id="JARKIB010000091">
    <property type="protein sequence ID" value="KAJ7743411.1"/>
    <property type="molecule type" value="Genomic_DNA"/>
</dbReference>
<evidence type="ECO:0000313" key="3">
    <source>
        <dbReference type="Proteomes" id="UP001215598"/>
    </source>
</evidence>
<reference evidence="2" key="1">
    <citation type="submission" date="2023-03" db="EMBL/GenBank/DDBJ databases">
        <title>Massive genome expansion in bonnet fungi (Mycena s.s.) driven by repeated elements and novel gene families across ecological guilds.</title>
        <authorList>
            <consortium name="Lawrence Berkeley National Laboratory"/>
            <person name="Harder C.B."/>
            <person name="Miyauchi S."/>
            <person name="Viragh M."/>
            <person name="Kuo A."/>
            <person name="Thoen E."/>
            <person name="Andreopoulos B."/>
            <person name="Lu D."/>
            <person name="Skrede I."/>
            <person name="Drula E."/>
            <person name="Henrissat B."/>
            <person name="Morin E."/>
            <person name="Kohler A."/>
            <person name="Barry K."/>
            <person name="LaButti K."/>
            <person name="Morin E."/>
            <person name="Salamov A."/>
            <person name="Lipzen A."/>
            <person name="Mereny Z."/>
            <person name="Hegedus B."/>
            <person name="Baldrian P."/>
            <person name="Stursova M."/>
            <person name="Weitz H."/>
            <person name="Taylor A."/>
            <person name="Grigoriev I.V."/>
            <person name="Nagy L.G."/>
            <person name="Martin F."/>
            <person name="Kauserud H."/>
        </authorList>
    </citation>
    <scope>NUCLEOTIDE SEQUENCE</scope>
    <source>
        <strain evidence="2">CBHHK182m</strain>
    </source>
</reference>
<gene>
    <name evidence="2" type="ORF">B0H16DRAFT_1727803</name>
</gene>
<protein>
    <submittedName>
        <fullName evidence="2">Uncharacterized protein</fullName>
    </submittedName>
</protein>
<evidence type="ECO:0000256" key="1">
    <source>
        <dbReference type="SAM" id="MobiDB-lite"/>
    </source>
</evidence>